<accession>A0A0D0E4I0</accession>
<name>A0A0D0E4I0_9AGAM</name>
<dbReference type="InParanoid" id="A0A0D0E4I0"/>
<evidence type="ECO:0000313" key="2">
    <source>
        <dbReference type="EMBL" id="KIK92170.1"/>
    </source>
</evidence>
<reference evidence="3" key="2">
    <citation type="submission" date="2015-01" db="EMBL/GenBank/DDBJ databases">
        <title>Evolutionary Origins and Diversification of the Mycorrhizal Mutualists.</title>
        <authorList>
            <consortium name="DOE Joint Genome Institute"/>
            <consortium name="Mycorrhizal Genomics Consortium"/>
            <person name="Kohler A."/>
            <person name="Kuo A."/>
            <person name="Nagy L.G."/>
            <person name="Floudas D."/>
            <person name="Copeland A."/>
            <person name="Barry K.W."/>
            <person name="Cichocki N."/>
            <person name="Veneault-Fourrey C."/>
            <person name="LaButti K."/>
            <person name="Lindquist E.A."/>
            <person name="Lipzen A."/>
            <person name="Lundell T."/>
            <person name="Morin E."/>
            <person name="Murat C."/>
            <person name="Riley R."/>
            <person name="Ohm R."/>
            <person name="Sun H."/>
            <person name="Tunlid A."/>
            <person name="Henrissat B."/>
            <person name="Grigoriev I.V."/>
            <person name="Hibbett D.S."/>
            <person name="Martin F."/>
        </authorList>
    </citation>
    <scope>NUCLEOTIDE SEQUENCE [LARGE SCALE GENOMIC DNA]</scope>
    <source>
        <strain evidence="3">Ve08.2h10</strain>
    </source>
</reference>
<sequence>MSLHAAMSRFWILDCTRHMILYIHRRSTSVGAAEQRTPSTGVKLPSGSSRSHPRLSHANSSSTVTHSSRWSRDHRRRRVAKNIRCLLTRLIALISISTAAQHRNHHNGRKCPYSYPTPSRKAEMARLQHSCEGL</sequence>
<evidence type="ECO:0000256" key="1">
    <source>
        <dbReference type="SAM" id="MobiDB-lite"/>
    </source>
</evidence>
<evidence type="ECO:0000313" key="3">
    <source>
        <dbReference type="Proteomes" id="UP000054538"/>
    </source>
</evidence>
<dbReference type="EMBL" id="KN825307">
    <property type="protein sequence ID" value="KIK92170.1"/>
    <property type="molecule type" value="Genomic_DNA"/>
</dbReference>
<feature type="compositionally biased region" description="Polar residues" evidence="1">
    <location>
        <begin position="36"/>
        <end position="50"/>
    </location>
</feature>
<dbReference type="HOGENOM" id="CLU_1896890_0_0_1"/>
<feature type="compositionally biased region" description="Low complexity" evidence="1">
    <location>
        <begin position="56"/>
        <end position="68"/>
    </location>
</feature>
<gene>
    <name evidence="2" type="ORF">PAXRUDRAFT_590342</name>
</gene>
<feature type="region of interest" description="Disordered" evidence="1">
    <location>
        <begin position="30"/>
        <end position="75"/>
    </location>
</feature>
<protein>
    <submittedName>
        <fullName evidence="2">Uncharacterized protein</fullName>
    </submittedName>
</protein>
<reference evidence="2 3" key="1">
    <citation type="submission" date="2014-04" db="EMBL/GenBank/DDBJ databases">
        <authorList>
            <consortium name="DOE Joint Genome Institute"/>
            <person name="Kuo A."/>
            <person name="Kohler A."/>
            <person name="Jargeat P."/>
            <person name="Nagy L.G."/>
            <person name="Floudas D."/>
            <person name="Copeland A."/>
            <person name="Barry K.W."/>
            <person name="Cichocki N."/>
            <person name="Veneault-Fourrey C."/>
            <person name="LaButti K."/>
            <person name="Lindquist E.A."/>
            <person name="Lipzen A."/>
            <person name="Lundell T."/>
            <person name="Morin E."/>
            <person name="Murat C."/>
            <person name="Sun H."/>
            <person name="Tunlid A."/>
            <person name="Henrissat B."/>
            <person name="Grigoriev I.V."/>
            <person name="Hibbett D.S."/>
            <person name="Martin F."/>
            <person name="Nordberg H.P."/>
            <person name="Cantor M.N."/>
            <person name="Hua S.X."/>
        </authorList>
    </citation>
    <scope>NUCLEOTIDE SEQUENCE [LARGE SCALE GENOMIC DNA]</scope>
    <source>
        <strain evidence="2 3">Ve08.2h10</strain>
    </source>
</reference>
<dbReference type="Proteomes" id="UP000054538">
    <property type="component" value="Unassembled WGS sequence"/>
</dbReference>
<organism evidence="2 3">
    <name type="scientific">Paxillus rubicundulus Ve08.2h10</name>
    <dbReference type="NCBI Taxonomy" id="930991"/>
    <lineage>
        <taxon>Eukaryota</taxon>
        <taxon>Fungi</taxon>
        <taxon>Dikarya</taxon>
        <taxon>Basidiomycota</taxon>
        <taxon>Agaricomycotina</taxon>
        <taxon>Agaricomycetes</taxon>
        <taxon>Agaricomycetidae</taxon>
        <taxon>Boletales</taxon>
        <taxon>Paxilineae</taxon>
        <taxon>Paxillaceae</taxon>
        <taxon>Paxillus</taxon>
    </lineage>
</organism>
<proteinExistence type="predicted"/>
<keyword evidence="3" id="KW-1185">Reference proteome</keyword>
<dbReference type="AlphaFoldDB" id="A0A0D0E4I0"/>